<keyword evidence="1" id="KW-0904">Protein phosphatase</keyword>
<keyword evidence="1" id="KW-0378">Hydrolase</keyword>
<accession>A0A061SL34</accession>
<feature type="non-terminal residue" evidence="2">
    <location>
        <position position="1"/>
    </location>
</feature>
<name>A0A061SL34_9CHLO</name>
<gene>
    <name evidence="2" type="ORF">TSPGSL018_2977</name>
</gene>
<dbReference type="SUPFAM" id="SSF81606">
    <property type="entry name" value="PP2C-like"/>
    <property type="match status" value="1"/>
</dbReference>
<proteinExistence type="inferred from homology"/>
<sequence length="93" mass="10008">DLVVLGTDGLFDNLHDHEIIEAVEETWQDLGASQRSSTAGARTVAQALANRAFFCSLDKRKDTPYSQGATEEFDMVYSGGKADDITVVAAVIS</sequence>
<dbReference type="InterPro" id="IPR039123">
    <property type="entry name" value="PPTC7"/>
</dbReference>
<organism evidence="2">
    <name type="scientific">Tetraselmis sp. GSL018</name>
    <dbReference type="NCBI Taxonomy" id="582737"/>
    <lineage>
        <taxon>Eukaryota</taxon>
        <taxon>Viridiplantae</taxon>
        <taxon>Chlorophyta</taxon>
        <taxon>core chlorophytes</taxon>
        <taxon>Chlorodendrophyceae</taxon>
        <taxon>Chlorodendrales</taxon>
        <taxon>Chlorodendraceae</taxon>
        <taxon>Tetraselmis</taxon>
    </lineage>
</organism>
<comment type="cofactor">
    <cofactor evidence="1">
        <name>Mn(2+)</name>
        <dbReference type="ChEBI" id="CHEBI:29035"/>
    </cofactor>
</comment>
<keyword evidence="1" id="KW-0460">Magnesium</keyword>
<dbReference type="PANTHER" id="PTHR12320:SF1">
    <property type="entry name" value="PROTEIN PHOSPHATASE PTC7 HOMOLOG"/>
    <property type="match status" value="1"/>
</dbReference>
<dbReference type="PANTHER" id="PTHR12320">
    <property type="entry name" value="PROTEIN PHOSPHATASE 2C"/>
    <property type="match status" value="1"/>
</dbReference>
<dbReference type="Gene3D" id="3.60.40.10">
    <property type="entry name" value="PPM-type phosphatase domain"/>
    <property type="match status" value="1"/>
</dbReference>
<dbReference type="InterPro" id="IPR036457">
    <property type="entry name" value="PPM-type-like_dom_sf"/>
</dbReference>
<dbReference type="GO" id="GO:0004722">
    <property type="term" value="F:protein serine/threonine phosphatase activity"/>
    <property type="evidence" value="ECO:0007669"/>
    <property type="project" value="UniProtKB-EC"/>
</dbReference>
<keyword evidence="1" id="KW-0479">Metal-binding</keyword>
<evidence type="ECO:0000313" key="2">
    <source>
        <dbReference type="EMBL" id="JAC83585.1"/>
    </source>
</evidence>
<evidence type="ECO:0000256" key="1">
    <source>
        <dbReference type="RuleBase" id="RU366020"/>
    </source>
</evidence>
<comment type="catalytic activity">
    <reaction evidence="1">
        <text>O-phospho-L-seryl-[protein] + H2O = L-seryl-[protein] + phosphate</text>
        <dbReference type="Rhea" id="RHEA:20629"/>
        <dbReference type="Rhea" id="RHEA-COMP:9863"/>
        <dbReference type="Rhea" id="RHEA-COMP:11604"/>
        <dbReference type="ChEBI" id="CHEBI:15377"/>
        <dbReference type="ChEBI" id="CHEBI:29999"/>
        <dbReference type="ChEBI" id="CHEBI:43474"/>
        <dbReference type="ChEBI" id="CHEBI:83421"/>
        <dbReference type="EC" id="3.1.3.16"/>
    </reaction>
</comment>
<comment type="similarity">
    <text evidence="1">Belongs to the PP2C family.</text>
</comment>
<reference evidence="2" key="1">
    <citation type="submission" date="2014-05" db="EMBL/GenBank/DDBJ databases">
        <title>The transcriptome of the halophilic microalga Tetraselmis sp. GSL018 isolated from the Great Salt Lake, Utah.</title>
        <authorList>
            <person name="Jinkerson R.E."/>
            <person name="D'Adamo S."/>
            <person name="Posewitz M.C."/>
        </authorList>
    </citation>
    <scope>NUCLEOTIDE SEQUENCE</scope>
    <source>
        <strain evidence="2">GSL018</strain>
    </source>
</reference>
<comment type="catalytic activity">
    <reaction evidence="1">
        <text>O-phospho-L-threonyl-[protein] + H2O = L-threonyl-[protein] + phosphate</text>
        <dbReference type="Rhea" id="RHEA:47004"/>
        <dbReference type="Rhea" id="RHEA-COMP:11060"/>
        <dbReference type="Rhea" id="RHEA-COMP:11605"/>
        <dbReference type="ChEBI" id="CHEBI:15377"/>
        <dbReference type="ChEBI" id="CHEBI:30013"/>
        <dbReference type="ChEBI" id="CHEBI:43474"/>
        <dbReference type="ChEBI" id="CHEBI:61977"/>
        <dbReference type="EC" id="3.1.3.16"/>
    </reaction>
</comment>
<protein>
    <recommendedName>
        <fullName evidence="1">Protein phosphatase</fullName>
        <ecNumber evidence="1">3.1.3.16</ecNumber>
    </recommendedName>
</protein>
<keyword evidence="1" id="KW-0464">Manganese</keyword>
<dbReference type="AlphaFoldDB" id="A0A061SL34"/>
<dbReference type="GO" id="GO:0046872">
    <property type="term" value="F:metal ion binding"/>
    <property type="evidence" value="ECO:0007669"/>
    <property type="project" value="UniProtKB-UniRule"/>
</dbReference>
<dbReference type="EC" id="3.1.3.16" evidence="1"/>
<dbReference type="EMBL" id="GBEZ01001383">
    <property type="protein sequence ID" value="JAC83585.1"/>
    <property type="molecule type" value="Transcribed_RNA"/>
</dbReference>
<comment type="cofactor">
    <cofactor evidence="1">
        <name>Mg(2+)</name>
        <dbReference type="ChEBI" id="CHEBI:18420"/>
    </cofactor>
</comment>